<evidence type="ECO:0000256" key="1">
    <source>
        <dbReference type="SAM" id="MobiDB-lite"/>
    </source>
</evidence>
<feature type="region of interest" description="Disordered" evidence="1">
    <location>
        <begin position="66"/>
        <end position="102"/>
    </location>
</feature>
<reference evidence="2 3" key="1">
    <citation type="journal article" date="2009" name="Nature">
        <title>Evolution of pathogenicity and sexual reproduction in eight Candida genomes.</title>
        <authorList>
            <person name="Butler G."/>
            <person name="Rasmussen M.D."/>
            <person name="Lin M.F."/>
            <person name="Santos M.A."/>
            <person name="Sakthikumar S."/>
            <person name="Munro C.A."/>
            <person name="Rheinbay E."/>
            <person name="Grabherr M."/>
            <person name="Forche A."/>
            <person name="Reedy J.L."/>
            <person name="Agrafioti I."/>
            <person name="Arnaud M.B."/>
            <person name="Bates S."/>
            <person name="Brown A.J."/>
            <person name="Brunke S."/>
            <person name="Costanzo M.C."/>
            <person name="Fitzpatrick D.A."/>
            <person name="de Groot P.W."/>
            <person name="Harris D."/>
            <person name="Hoyer L.L."/>
            <person name="Hube B."/>
            <person name="Klis F.M."/>
            <person name="Kodira C."/>
            <person name="Lennard N."/>
            <person name="Logue M.E."/>
            <person name="Martin R."/>
            <person name="Neiman A.M."/>
            <person name="Nikolaou E."/>
            <person name="Quail M.A."/>
            <person name="Quinn J."/>
            <person name="Santos M.C."/>
            <person name="Schmitzberger F.F."/>
            <person name="Sherlock G."/>
            <person name="Shah P."/>
            <person name="Silverstein K.A."/>
            <person name="Skrzypek M.S."/>
            <person name="Soll D."/>
            <person name="Staggs R."/>
            <person name="Stansfield I."/>
            <person name="Stumpf M.P."/>
            <person name="Sudbery P.E."/>
            <person name="Srikantha T."/>
            <person name="Zeng Q."/>
            <person name="Berman J."/>
            <person name="Berriman M."/>
            <person name="Heitman J."/>
            <person name="Gow N.A."/>
            <person name="Lorenz M.C."/>
            <person name="Birren B.W."/>
            <person name="Kellis M."/>
            <person name="Cuomo C.A."/>
        </authorList>
    </citation>
    <scope>NUCLEOTIDE SEQUENCE [LARGE SCALE GENOMIC DNA]</scope>
    <source>
        <strain evidence="3">ATCC MYA-3404 / T1</strain>
    </source>
</reference>
<gene>
    <name evidence="2" type="ORF">CTRG_03529</name>
</gene>
<proteinExistence type="predicted"/>
<sequence length="271" mass="30473">MFTVQSVIGIINHTFITPPEREMTGSENPSFVPGSLPFDENLFTDHVHSPVSMNSILNPDLSSSFPSIPESSTIDTEGPESSNSHRTIAASKVKKPEKKRGDRREFTVEKRIHMYGFHDGVSFYQKEMDAFYKAQLKKIESEPSFNNIRTKLKSLVKPPKITIQKQAEALGCKSSTYSSAIDRRNSKPDGNSLDKPAHKNRKIPTHMGPTIVQFVKSNPQMTRLEVIQHFGLSVSLEGLRVFLKKHGYEPQRGTKTKAKAKTETETKQNSK</sequence>
<dbReference type="Proteomes" id="UP000002037">
    <property type="component" value="Unassembled WGS sequence"/>
</dbReference>
<feature type="region of interest" description="Disordered" evidence="1">
    <location>
        <begin position="174"/>
        <end position="205"/>
    </location>
</feature>
<dbReference type="GeneID" id="8297382"/>
<dbReference type="EMBL" id="GG692398">
    <property type="protein sequence ID" value="EER33104.1"/>
    <property type="molecule type" value="Genomic_DNA"/>
</dbReference>
<feature type="region of interest" description="Disordered" evidence="1">
    <location>
        <begin position="247"/>
        <end position="271"/>
    </location>
</feature>
<feature type="compositionally biased region" description="Basic and acidic residues" evidence="1">
    <location>
        <begin position="260"/>
        <end position="271"/>
    </location>
</feature>
<dbReference type="OrthoDB" id="4027793at2759"/>
<evidence type="ECO:0000313" key="2">
    <source>
        <dbReference type="EMBL" id="EER33104.1"/>
    </source>
</evidence>
<evidence type="ECO:0000313" key="3">
    <source>
        <dbReference type="Proteomes" id="UP000002037"/>
    </source>
</evidence>
<dbReference type="RefSeq" id="XP_002549232.1">
    <property type="nucleotide sequence ID" value="XM_002549186.1"/>
</dbReference>
<dbReference type="HOGENOM" id="CLU_1026708_0_0_1"/>
<keyword evidence="3" id="KW-1185">Reference proteome</keyword>
<name>C5MBT7_CANTT</name>
<dbReference type="AlphaFoldDB" id="C5MBT7"/>
<feature type="compositionally biased region" description="Polar residues" evidence="1">
    <location>
        <begin position="73"/>
        <end position="86"/>
    </location>
</feature>
<accession>C5MBT7</accession>
<protein>
    <submittedName>
        <fullName evidence="2">Uncharacterized protein</fullName>
    </submittedName>
</protein>
<organism evidence="2 3">
    <name type="scientific">Candida tropicalis (strain ATCC MYA-3404 / T1)</name>
    <name type="common">Yeast</name>
    <dbReference type="NCBI Taxonomy" id="294747"/>
    <lineage>
        <taxon>Eukaryota</taxon>
        <taxon>Fungi</taxon>
        <taxon>Dikarya</taxon>
        <taxon>Ascomycota</taxon>
        <taxon>Saccharomycotina</taxon>
        <taxon>Pichiomycetes</taxon>
        <taxon>Debaryomycetaceae</taxon>
        <taxon>Candida/Lodderomyces clade</taxon>
        <taxon>Candida</taxon>
    </lineage>
</organism>
<dbReference type="VEuPathDB" id="FungiDB:CTRG_03529"/>
<dbReference type="KEGG" id="ctp:CTRG_03529"/>